<proteinExistence type="inferred from homology"/>
<dbReference type="SMART" id="SM00075">
    <property type="entry name" value="HYDRO"/>
    <property type="match status" value="1"/>
</dbReference>
<evidence type="ECO:0000256" key="5">
    <source>
        <dbReference type="ARBA" id="ARBA00023157"/>
    </source>
</evidence>
<evidence type="ECO:0000256" key="1">
    <source>
        <dbReference type="ARBA" id="ARBA00004191"/>
    </source>
</evidence>
<dbReference type="GO" id="GO:0005199">
    <property type="term" value="F:structural constituent of cell wall"/>
    <property type="evidence" value="ECO:0007669"/>
    <property type="project" value="InterPro"/>
</dbReference>
<organism evidence="7">
    <name type="scientific">Tricholoma vaccinum</name>
    <dbReference type="NCBI Taxonomy" id="56470"/>
    <lineage>
        <taxon>Eukaryota</taxon>
        <taxon>Fungi</taxon>
        <taxon>Dikarya</taxon>
        <taxon>Basidiomycota</taxon>
        <taxon>Agaricomycotina</taxon>
        <taxon>Agaricomycetes</taxon>
        <taxon>Agaricomycetidae</taxon>
        <taxon>Agaricales</taxon>
        <taxon>Tricholomatineae</taxon>
        <taxon>Tricholomataceae</taxon>
        <taxon>Tricholoma</taxon>
    </lineage>
</organism>
<gene>
    <name evidence="7" type="primary">hyd6</name>
</gene>
<dbReference type="GO" id="GO:0009277">
    <property type="term" value="C:fungal-type cell wall"/>
    <property type="evidence" value="ECO:0007669"/>
    <property type="project" value="InterPro"/>
</dbReference>
<feature type="chain" id="PRO_5013988607" description="Hydrophobin" evidence="6">
    <location>
        <begin position="19"/>
        <end position="108"/>
    </location>
</feature>
<feature type="signal peptide" evidence="6">
    <location>
        <begin position="1"/>
        <end position="18"/>
    </location>
</feature>
<evidence type="ECO:0000256" key="4">
    <source>
        <dbReference type="ARBA" id="ARBA00022525"/>
    </source>
</evidence>
<comment type="subcellular location">
    <subcellularLocation>
        <location evidence="1 6">Secreted</location>
        <location evidence="1 6">Cell wall</location>
    </subcellularLocation>
</comment>
<keyword evidence="6" id="KW-0732">Signal</keyword>
<sequence length="108" mass="10803">MFSKVVVFVAALAAFVAASPVPSADSQCNTGPVQCCNSVYQSQSQEASLLASLVGANLQGANVMAGIQCTPITVLGLAGASKCSQQPVCCSENHMNGLVVVGCSPVGL</sequence>
<name>A0A024BLM3_9AGAR</name>
<keyword evidence="4 6" id="KW-0964">Secreted</keyword>
<dbReference type="InterPro" id="IPR001338">
    <property type="entry name" value="Class_I_Hydrophobin"/>
</dbReference>
<protein>
    <recommendedName>
        <fullName evidence="6">Hydrophobin</fullName>
    </recommendedName>
</protein>
<reference evidence="7" key="1">
    <citation type="submission" date="2014-02" db="EMBL/GenBank/DDBJ databases">
        <title>Hydrophobins in the life cycle of the ectomycorrhizal basidiomycete Tricholoma vaccinum.</title>
        <authorList>
            <person name="Senftleben D."/>
            <person name="Wagner K."/>
            <person name="Krause K."/>
            <person name="Kothe E."/>
        </authorList>
    </citation>
    <scope>NUCLEOTIDE SEQUENCE</scope>
    <source>
        <strain evidence="7">GK6514</strain>
    </source>
</reference>
<dbReference type="EMBL" id="KJ507747">
    <property type="protein sequence ID" value="AHZ18302.1"/>
    <property type="molecule type" value="Genomic_DNA"/>
</dbReference>
<evidence type="ECO:0000313" key="7">
    <source>
        <dbReference type="EMBL" id="AHZ18302.1"/>
    </source>
</evidence>
<dbReference type="Pfam" id="PF01185">
    <property type="entry name" value="Hydrophobin"/>
    <property type="match status" value="1"/>
</dbReference>
<dbReference type="CDD" id="cd23507">
    <property type="entry name" value="hydrophobin_I"/>
    <property type="match status" value="1"/>
</dbReference>
<comment type="similarity">
    <text evidence="2 6">Belongs to the fungal hydrophobin family.</text>
</comment>
<accession>A0A024BLM3</accession>
<evidence type="ECO:0000256" key="6">
    <source>
        <dbReference type="RuleBase" id="RU365009"/>
    </source>
</evidence>
<dbReference type="AlphaFoldDB" id="A0A024BLM3"/>
<keyword evidence="5 6" id="KW-1015">Disulfide bond</keyword>
<evidence type="ECO:0000256" key="3">
    <source>
        <dbReference type="ARBA" id="ARBA00022512"/>
    </source>
</evidence>
<keyword evidence="3 6" id="KW-0134">Cell wall</keyword>
<evidence type="ECO:0000256" key="2">
    <source>
        <dbReference type="ARBA" id="ARBA00010446"/>
    </source>
</evidence>